<dbReference type="Proteomes" id="UP000676386">
    <property type="component" value="Unassembled WGS sequence"/>
</dbReference>
<name>A0ABS5IVF1_9BACT</name>
<reference evidence="1 2" key="1">
    <citation type="submission" date="2021-04" db="EMBL/GenBank/DDBJ databases">
        <title>Chitinophaga sp. nov., isolated from the rhizosphere soil.</title>
        <authorList>
            <person name="He S."/>
        </authorList>
    </citation>
    <scope>NUCLEOTIDE SEQUENCE [LARGE SCALE GENOMIC DNA]</scope>
    <source>
        <strain evidence="1 2">2R12</strain>
    </source>
</reference>
<dbReference type="RefSeq" id="WP_211972026.1">
    <property type="nucleotide sequence ID" value="NZ_CBFHAM010000064.1"/>
</dbReference>
<protein>
    <recommendedName>
        <fullName evidence="3">Immunity protein 49</fullName>
    </recommendedName>
</protein>
<gene>
    <name evidence="1" type="ORF">KE626_06395</name>
</gene>
<evidence type="ECO:0000313" key="1">
    <source>
        <dbReference type="EMBL" id="MBS0026933.1"/>
    </source>
</evidence>
<proteinExistence type="predicted"/>
<comment type="caution">
    <text evidence="1">The sequence shown here is derived from an EMBL/GenBank/DDBJ whole genome shotgun (WGS) entry which is preliminary data.</text>
</comment>
<keyword evidence="2" id="KW-1185">Reference proteome</keyword>
<evidence type="ECO:0000313" key="2">
    <source>
        <dbReference type="Proteomes" id="UP000676386"/>
    </source>
</evidence>
<dbReference type="EMBL" id="JAGTXB010000002">
    <property type="protein sequence ID" value="MBS0026933.1"/>
    <property type="molecule type" value="Genomic_DNA"/>
</dbReference>
<accession>A0ABS5IVF1</accession>
<evidence type="ECO:0008006" key="3">
    <source>
        <dbReference type="Google" id="ProtNLM"/>
    </source>
</evidence>
<organism evidence="1 2">
    <name type="scientific">Chitinophaga hostae</name>
    <dbReference type="NCBI Taxonomy" id="2831022"/>
    <lineage>
        <taxon>Bacteria</taxon>
        <taxon>Pseudomonadati</taxon>
        <taxon>Bacteroidota</taxon>
        <taxon>Chitinophagia</taxon>
        <taxon>Chitinophagales</taxon>
        <taxon>Chitinophagaceae</taxon>
        <taxon>Chitinophaga</taxon>
    </lineage>
</organism>
<sequence length="305" mass="34812">MSTDKKISSFVSKKQMELETAYKSLSSYSDYISFLEASIRDYAESGREEFSSTFVEFGQTFTTEYHIVDLLTGMAVYRTAQVVVTGNSGPLYSSLLNAQYFKILALLKCLQEKKTAKSIFSTEISTVTILAAVYFPEVLPPLAEYFAFYLEEETVLMNRTIYANLLGKIDLMPLAVFVAKESAGYDLLPKIKNYISDHIQPVYQQAMEQLYSEDTATVSAWIDGLVTYHITNSKDDWTLPFNHTIWQYYPLEIIALLELRKRKGMDNSFIDNPLLNTWKPLIESGTQIKADDLVLKLYERITGRP</sequence>